<reference evidence="7" key="1">
    <citation type="journal article" date="2019" name="Int. J. Syst. Evol. Microbiol.">
        <title>The Global Catalogue of Microorganisms (GCM) 10K type strain sequencing project: providing services to taxonomists for standard genome sequencing and annotation.</title>
        <authorList>
            <consortium name="The Broad Institute Genomics Platform"/>
            <consortium name="The Broad Institute Genome Sequencing Center for Infectious Disease"/>
            <person name="Wu L."/>
            <person name="Ma J."/>
        </authorList>
    </citation>
    <scope>NUCLEOTIDE SEQUENCE [LARGE SCALE GENOMIC DNA]</scope>
    <source>
        <strain evidence="7">CGMCC 1.15342</strain>
    </source>
</reference>
<dbReference type="InterPro" id="IPR008201">
    <property type="entry name" value="HepT-like"/>
</dbReference>
<accession>A0ABQ1L3B0</accession>
<evidence type="ECO:0000256" key="5">
    <source>
        <dbReference type="ARBA" id="ARBA00022801"/>
    </source>
</evidence>
<organism evidence="6 7">
    <name type="scientific">Parapedobacter defluvii</name>
    <dbReference type="NCBI Taxonomy" id="2045106"/>
    <lineage>
        <taxon>Bacteria</taxon>
        <taxon>Pseudomonadati</taxon>
        <taxon>Bacteroidota</taxon>
        <taxon>Sphingobacteriia</taxon>
        <taxon>Sphingobacteriales</taxon>
        <taxon>Sphingobacteriaceae</taxon>
        <taxon>Parapedobacter</taxon>
    </lineage>
</organism>
<evidence type="ECO:0000313" key="7">
    <source>
        <dbReference type="Proteomes" id="UP000597338"/>
    </source>
</evidence>
<name>A0ABQ1L3B0_9SPHI</name>
<dbReference type="PANTHER" id="PTHR34139:SF1">
    <property type="entry name" value="RNASE MJ1380-RELATED"/>
    <property type="match status" value="1"/>
</dbReference>
<dbReference type="InterPro" id="IPR051813">
    <property type="entry name" value="HepT_RNase_toxin"/>
</dbReference>
<evidence type="ECO:0000256" key="4">
    <source>
        <dbReference type="ARBA" id="ARBA00022741"/>
    </source>
</evidence>
<keyword evidence="4" id="KW-0547">Nucleotide-binding</keyword>
<sequence length="82" mass="9647">MSERDIKLWLIDIDDAIKNILEFTKDLDFDLFESNLQVKHAVLHNFAVIGEAVSKLPEIFKAAYPKITWREIKGFRNYVVHE</sequence>
<dbReference type="EMBL" id="BMIK01000002">
    <property type="protein sequence ID" value="GGC18759.1"/>
    <property type="molecule type" value="Genomic_DNA"/>
</dbReference>
<keyword evidence="1" id="KW-0597">Phosphoprotein</keyword>
<gene>
    <name evidence="6" type="ORF">GCM10011386_08270</name>
</gene>
<keyword evidence="2" id="KW-1277">Toxin-antitoxin system</keyword>
<dbReference type="RefSeq" id="WP_188747763.1">
    <property type="nucleotide sequence ID" value="NZ_BMIK01000002.1"/>
</dbReference>
<keyword evidence="7" id="KW-1185">Reference proteome</keyword>
<keyword evidence="3" id="KW-0540">Nuclease</keyword>
<proteinExistence type="predicted"/>
<protein>
    <submittedName>
        <fullName evidence="6">DUF86 domain-containing protein</fullName>
    </submittedName>
</protein>
<dbReference type="Pfam" id="PF01934">
    <property type="entry name" value="HepT-like"/>
    <property type="match status" value="1"/>
</dbReference>
<comment type="caution">
    <text evidence="6">The sequence shown here is derived from an EMBL/GenBank/DDBJ whole genome shotgun (WGS) entry which is preliminary data.</text>
</comment>
<keyword evidence="5" id="KW-0378">Hydrolase</keyword>
<evidence type="ECO:0000256" key="1">
    <source>
        <dbReference type="ARBA" id="ARBA00022553"/>
    </source>
</evidence>
<evidence type="ECO:0000256" key="3">
    <source>
        <dbReference type="ARBA" id="ARBA00022722"/>
    </source>
</evidence>
<evidence type="ECO:0000313" key="6">
    <source>
        <dbReference type="EMBL" id="GGC18759.1"/>
    </source>
</evidence>
<dbReference type="PANTHER" id="PTHR34139">
    <property type="entry name" value="UPF0331 PROTEIN MJ0127"/>
    <property type="match status" value="1"/>
</dbReference>
<dbReference type="Proteomes" id="UP000597338">
    <property type="component" value="Unassembled WGS sequence"/>
</dbReference>
<evidence type="ECO:0000256" key="2">
    <source>
        <dbReference type="ARBA" id="ARBA00022649"/>
    </source>
</evidence>